<evidence type="ECO:0000313" key="7">
    <source>
        <dbReference type="EMBL" id="SFK01862.1"/>
    </source>
</evidence>
<dbReference type="PANTHER" id="PTHR43133">
    <property type="entry name" value="RNA POLYMERASE ECF-TYPE SIGMA FACTO"/>
    <property type="match status" value="1"/>
</dbReference>
<dbReference type="RefSeq" id="WP_091711863.1">
    <property type="nucleotide sequence ID" value="NZ_FOSH01000004.1"/>
</dbReference>
<dbReference type="InterPro" id="IPR007627">
    <property type="entry name" value="RNA_pol_sigma70_r2"/>
</dbReference>
<evidence type="ECO:0000259" key="6">
    <source>
        <dbReference type="Pfam" id="PF08281"/>
    </source>
</evidence>
<name>A0A1I3W350_9GAMM</name>
<evidence type="ECO:0000256" key="3">
    <source>
        <dbReference type="ARBA" id="ARBA00023082"/>
    </source>
</evidence>
<dbReference type="InterPro" id="IPR036388">
    <property type="entry name" value="WH-like_DNA-bd_sf"/>
</dbReference>
<keyword evidence="8" id="KW-1185">Reference proteome</keyword>
<keyword evidence="3" id="KW-0731">Sigma factor</keyword>
<protein>
    <submittedName>
        <fullName evidence="7">RNA polymerase sigma-70 factor, ECF subfamily</fullName>
    </submittedName>
</protein>
<dbReference type="OrthoDB" id="9797134at2"/>
<dbReference type="STRING" id="45496.SAMN04488079_1049"/>
<dbReference type="GO" id="GO:0003677">
    <property type="term" value="F:DNA binding"/>
    <property type="evidence" value="ECO:0007669"/>
    <property type="project" value="InterPro"/>
</dbReference>
<comment type="similarity">
    <text evidence="1">Belongs to the sigma-70 factor family. ECF subfamily.</text>
</comment>
<evidence type="ECO:0000259" key="5">
    <source>
        <dbReference type="Pfam" id="PF04542"/>
    </source>
</evidence>
<dbReference type="SUPFAM" id="SSF88659">
    <property type="entry name" value="Sigma3 and sigma4 domains of RNA polymerase sigma factors"/>
    <property type="match status" value="1"/>
</dbReference>
<reference evidence="8" key="1">
    <citation type="submission" date="2016-10" db="EMBL/GenBank/DDBJ databases">
        <authorList>
            <person name="Varghese N."/>
            <person name="Submissions S."/>
        </authorList>
    </citation>
    <scope>NUCLEOTIDE SEQUENCE [LARGE SCALE GENOMIC DNA]</scope>
    <source>
        <strain evidence="8">DSM 11578</strain>
    </source>
</reference>
<evidence type="ECO:0000256" key="2">
    <source>
        <dbReference type="ARBA" id="ARBA00023015"/>
    </source>
</evidence>
<dbReference type="InterPro" id="IPR013325">
    <property type="entry name" value="RNA_pol_sigma_r2"/>
</dbReference>
<dbReference type="InterPro" id="IPR014284">
    <property type="entry name" value="RNA_pol_sigma-70_dom"/>
</dbReference>
<feature type="domain" description="RNA polymerase sigma-70 region 2" evidence="5">
    <location>
        <begin position="9"/>
        <end position="77"/>
    </location>
</feature>
<gene>
    <name evidence="7" type="ORF">SAMN04488079_1049</name>
</gene>
<dbReference type="Gene3D" id="1.10.1740.10">
    <property type="match status" value="1"/>
</dbReference>
<dbReference type="Gene3D" id="1.10.10.10">
    <property type="entry name" value="Winged helix-like DNA-binding domain superfamily/Winged helix DNA-binding domain"/>
    <property type="match status" value="1"/>
</dbReference>
<accession>A0A1I3W350</accession>
<feature type="domain" description="RNA polymerase sigma factor 70 region 4 type 2" evidence="6">
    <location>
        <begin position="108"/>
        <end position="160"/>
    </location>
</feature>
<dbReference type="Pfam" id="PF08281">
    <property type="entry name" value="Sigma70_r4_2"/>
    <property type="match status" value="1"/>
</dbReference>
<evidence type="ECO:0000256" key="4">
    <source>
        <dbReference type="ARBA" id="ARBA00023163"/>
    </source>
</evidence>
<organism evidence="7 8">
    <name type="scientific">Methylophaga sulfidovorans</name>
    <dbReference type="NCBI Taxonomy" id="45496"/>
    <lineage>
        <taxon>Bacteria</taxon>
        <taxon>Pseudomonadati</taxon>
        <taxon>Pseudomonadota</taxon>
        <taxon>Gammaproteobacteria</taxon>
        <taxon>Thiotrichales</taxon>
        <taxon>Piscirickettsiaceae</taxon>
        <taxon>Methylophaga</taxon>
    </lineage>
</organism>
<dbReference type="InterPro" id="IPR039425">
    <property type="entry name" value="RNA_pol_sigma-70-like"/>
</dbReference>
<dbReference type="PANTHER" id="PTHR43133:SF63">
    <property type="entry name" value="RNA POLYMERASE SIGMA FACTOR FECI-RELATED"/>
    <property type="match status" value="1"/>
</dbReference>
<dbReference type="AlphaFoldDB" id="A0A1I3W350"/>
<dbReference type="Proteomes" id="UP000198924">
    <property type="component" value="Unassembled WGS sequence"/>
</dbReference>
<dbReference type="NCBIfam" id="TIGR02937">
    <property type="entry name" value="sigma70-ECF"/>
    <property type="match status" value="1"/>
</dbReference>
<keyword evidence="2" id="KW-0805">Transcription regulation</keyword>
<dbReference type="Pfam" id="PF04542">
    <property type="entry name" value="Sigma70_r2"/>
    <property type="match status" value="1"/>
</dbReference>
<evidence type="ECO:0000313" key="8">
    <source>
        <dbReference type="Proteomes" id="UP000198924"/>
    </source>
</evidence>
<dbReference type="SUPFAM" id="SSF88946">
    <property type="entry name" value="Sigma2 domain of RNA polymerase sigma factors"/>
    <property type="match status" value="1"/>
</dbReference>
<keyword evidence="4" id="KW-0804">Transcription</keyword>
<sequence length="170" mass="20039">MSQPSVDSLYKDNQPWLFNWLVKKLGCQHRAEDLTHDTFVRILQTQYKQKEFTIEQPKAYIRTVANGLVVDYFRKKSLEKAYQQALNEIPELTQLSEETLYLLKETLEQLDRLLERLPKRVKSVFLYSQLDGLTYAAIAEKLGISLRTVKRDMQQAYIHCLTFSWSEDSE</sequence>
<dbReference type="GO" id="GO:0016987">
    <property type="term" value="F:sigma factor activity"/>
    <property type="evidence" value="ECO:0007669"/>
    <property type="project" value="UniProtKB-KW"/>
</dbReference>
<dbReference type="InterPro" id="IPR013249">
    <property type="entry name" value="RNA_pol_sigma70_r4_t2"/>
</dbReference>
<evidence type="ECO:0000256" key="1">
    <source>
        <dbReference type="ARBA" id="ARBA00010641"/>
    </source>
</evidence>
<dbReference type="GO" id="GO:0006352">
    <property type="term" value="P:DNA-templated transcription initiation"/>
    <property type="evidence" value="ECO:0007669"/>
    <property type="project" value="InterPro"/>
</dbReference>
<proteinExistence type="inferred from homology"/>
<dbReference type="InterPro" id="IPR013324">
    <property type="entry name" value="RNA_pol_sigma_r3/r4-like"/>
</dbReference>
<dbReference type="EMBL" id="FOSH01000004">
    <property type="protein sequence ID" value="SFK01862.1"/>
    <property type="molecule type" value="Genomic_DNA"/>
</dbReference>